<dbReference type="GO" id="GO:0050829">
    <property type="term" value="P:defense response to Gram-negative bacterium"/>
    <property type="evidence" value="ECO:0007669"/>
    <property type="project" value="UniProtKB-ARBA"/>
</dbReference>
<feature type="domain" description="Frog antimicrobial peptide propeptide" evidence="5">
    <location>
        <begin position="2"/>
        <end position="38"/>
    </location>
</feature>
<feature type="signal peptide" evidence="4">
    <location>
        <begin position="1"/>
        <end position="18"/>
    </location>
</feature>
<feature type="chain" id="PRO_5003912721" evidence="4">
    <location>
        <begin position="19"/>
        <end position="57"/>
    </location>
</feature>
<dbReference type="Pfam" id="PF03032">
    <property type="entry name" value="FSAP_sig_propep"/>
    <property type="match status" value="1"/>
</dbReference>
<evidence type="ECO:0000256" key="3">
    <source>
        <dbReference type="ARBA" id="ARBA00022729"/>
    </source>
</evidence>
<dbReference type="InterPro" id="IPR004275">
    <property type="entry name" value="Frog_antimicrobial_propeptide"/>
</dbReference>
<dbReference type="EMBL" id="JX507096">
    <property type="protein sequence ID" value="AFX61486.1"/>
    <property type="molecule type" value="mRNA"/>
</dbReference>
<keyword evidence="3 4" id="KW-0732">Signal</keyword>
<sequence length="57" mass="6468">MFTLKKSLLLLFFLGTISLPLCEQERDAEEEGSENGAEDIKLKRALFLLHSPDSRCN</sequence>
<evidence type="ECO:0000256" key="4">
    <source>
        <dbReference type="SAM" id="SignalP"/>
    </source>
</evidence>
<protein>
    <submittedName>
        <fullName evidence="6">Antixoidant peptide</fullName>
    </submittedName>
</protein>
<name>K7WPF4_ODOAN</name>
<organism evidence="6">
    <name type="scientific">Odorrana andersonii</name>
    <name type="common">Golden crossband frog</name>
    <name type="synonym">Rana andersonii</name>
    <dbReference type="NCBI Taxonomy" id="369514"/>
    <lineage>
        <taxon>Eukaryota</taxon>
        <taxon>Metazoa</taxon>
        <taxon>Chordata</taxon>
        <taxon>Craniata</taxon>
        <taxon>Vertebrata</taxon>
        <taxon>Euteleostomi</taxon>
        <taxon>Amphibia</taxon>
        <taxon>Batrachia</taxon>
        <taxon>Anura</taxon>
        <taxon>Neobatrachia</taxon>
        <taxon>Ranoidea</taxon>
        <taxon>Ranidae</taxon>
        <taxon>Odorrana</taxon>
    </lineage>
</organism>
<accession>K7WPF4</accession>
<dbReference type="GO" id="GO:0005576">
    <property type="term" value="C:extracellular region"/>
    <property type="evidence" value="ECO:0007669"/>
    <property type="project" value="UniProtKB-SubCell"/>
</dbReference>
<dbReference type="GO" id="GO:0050830">
    <property type="term" value="P:defense response to Gram-positive bacterium"/>
    <property type="evidence" value="ECO:0007669"/>
    <property type="project" value="UniProtKB-ARBA"/>
</dbReference>
<comment type="subcellular location">
    <subcellularLocation>
        <location evidence="1">Secreted</location>
    </subcellularLocation>
</comment>
<evidence type="ECO:0000256" key="2">
    <source>
        <dbReference type="ARBA" id="ARBA00022525"/>
    </source>
</evidence>
<proteinExistence type="evidence at transcript level"/>
<dbReference type="AlphaFoldDB" id="K7WPF4"/>
<keyword evidence="2" id="KW-0964">Secreted</keyword>
<reference evidence="6" key="1">
    <citation type="submission" date="2012-08" db="EMBL/GenBank/DDBJ databases">
        <title>Antioxindant peptides from odorous frog, Odorrana andersonii.</title>
        <authorList>
            <person name="Yang X.W."/>
            <person name="Zhang Y."/>
        </authorList>
    </citation>
    <scope>NUCLEOTIDE SEQUENCE</scope>
    <source>
        <tissue evidence="6">Skin gland</tissue>
    </source>
</reference>
<evidence type="ECO:0000259" key="5">
    <source>
        <dbReference type="Pfam" id="PF03032"/>
    </source>
</evidence>
<evidence type="ECO:0000256" key="1">
    <source>
        <dbReference type="ARBA" id="ARBA00004613"/>
    </source>
</evidence>
<evidence type="ECO:0000313" key="6">
    <source>
        <dbReference type="EMBL" id="AFX61486.1"/>
    </source>
</evidence>